<dbReference type="Proteomes" id="UP000284403">
    <property type="component" value="Unassembled WGS sequence"/>
</dbReference>
<feature type="non-terminal residue" evidence="2">
    <location>
        <position position="1"/>
    </location>
</feature>
<dbReference type="RefSeq" id="XP_029223664.1">
    <property type="nucleotide sequence ID" value="XM_029376465.1"/>
</dbReference>
<organism evidence="2 3">
    <name type="scientific">Trypanosoma conorhini</name>
    <dbReference type="NCBI Taxonomy" id="83891"/>
    <lineage>
        <taxon>Eukaryota</taxon>
        <taxon>Discoba</taxon>
        <taxon>Euglenozoa</taxon>
        <taxon>Kinetoplastea</taxon>
        <taxon>Metakinetoplastina</taxon>
        <taxon>Trypanosomatida</taxon>
        <taxon>Trypanosomatidae</taxon>
        <taxon>Trypanosoma</taxon>
    </lineage>
</organism>
<dbReference type="GeneID" id="40323265"/>
<gene>
    <name evidence="2" type="ORF">Tco025E_09654</name>
</gene>
<dbReference type="AlphaFoldDB" id="A0A3R7LI32"/>
<protein>
    <submittedName>
        <fullName evidence="2">Uncharacterized protein</fullName>
    </submittedName>
</protein>
<dbReference type="EMBL" id="MKKU01001107">
    <property type="protein sequence ID" value="RNE97689.1"/>
    <property type="molecule type" value="Genomic_DNA"/>
</dbReference>
<evidence type="ECO:0000313" key="3">
    <source>
        <dbReference type="Proteomes" id="UP000284403"/>
    </source>
</evidence>
<name>A0A3R7LI32_9TRYP</name>
<sequence>EEEDTRSRRKQLRGLPTSTQDTQREDPHPPDAQARETGPQPPTARPFTQHRHTSFQLMVPHFKAQLPHAAPFTPQGKRKPGTAHFPSLYSSQCLSLSFITTEGGSSIHVNHKN</sequence>
<keyword evidence="3" id="KW-1185">Reference proteome</keyword>
<evidence type="ECO:0000256" key="1">
    <source>
        <dbReference type="SAM" id="MobiDB-lite"/>
    </source>
</evidence>
<evidence type="ECO:0000313" key="2">
    <source>
        <dbReference type="EMBL" id="RNE97689.1"/>
    </source>
</evidence>
<reference evidence="2 3" key="1">
    <citation type="journal article" date="2018" name="BMC Genomics">
        <title>Genomic comparison of Trypanosoma conorhini and Trypanosoma rangeli to Trypanosoma cruzi strains of high and low virulence.</title>
        <authorList>
            <person name="Bradwell K.R."/>
            <person name="Koparde V.N."/>
            <person name="Matveyev A.V."/>
            <person name="Serrano M.G."/>
            <person name="Alves J.M."/>
            <person name="Parikh H."/>
            <person name="Huang B."/>
            <person name="Lee V."/>
            <person name="Espinosa-Alvarez O."/>
            <person name="Ortiz P.A."/>
            <person name="Costa-Martins A.G."/>
            <person name="Teixeira M.M."/>
            <person name="Buck G.A."/>
        </authorList>
    </citation>
    <scope>NUCLEOTIDE SEQUENCE [LARGE SCALE GENOMIC DNA]</scope>
    <source>
        <strain evidence="2 3">025E</strain>
    </source>
</reference>
<comment type="caution">
    <text evidence="2">The sequence shown here is derived from an EMBL/GenBank/DDBJ whole genome shotgun (WGS) entry which is preliminary data.</text>
</comment>
<accession>A0A3R7LI32</accession>
<feature type="region of interest" description="Disordered" evidence="1">
    <location>
        <begin position="1"/>
        <end position="53"/>
    </location>
</feature>
<proteinExistence type="predicted"/>